<dbReference type="Proteomes" id="UP000231358">
    <property type="component" value="Unassembled WGS sequence"/>
</dbReference>
<evidence type="ECO:0000256" key="1">
    <source>
        <dbReference type="SAM" id="SignalP"/>
    </source>
</evidence>
<accession>A0A2G7G1U1</accession>
<organism evidence="2 3">
    <name type="scientific">Aspergillus arachidicola</name>
    <dbReference type="NCBI Taxonomy" id="656916"/>
    <lineage>
        <taxon>Eukaryota</taxon>
        <taxon>Fungi</taxon>
        <taxon>Dikarya</taxon>
        <taxon>Ascomycota</taxon>
        <taxon>Pezizomycotina</taxon>
        <taxon>Eurotiomycetes</taxon>
        <taxon>Eurotiomycetidae</taxon>
        <taxon>Eurotiales</taxon>
        <taxon>Aspergillaceae</taxon>
        <taxon>Aspergillus</taxon>
        <taxon>Aspergillus subgen. Circumdati</taxon>
    </lineage>
</organism>
<evidence type="ECO:0000313" key="3">
    <source>
        <dbReference type="Proteomes" id="UP000231358"/>
    </source>
</evidence>
<protein>
    <submittedName>
        <fullName evidence="2">Uncharacterized protein</fullName>
    </submittedName>
</protein>
<keyword evidence="1" id="KW-0732">Signal</keyword>
<gene>
    <name evidence="2" type="ORF">AARAC_006828</name>
</gene>
<dbReference type="EMBL" id="NEXV01000222">
    <property type="protein sequence ID" value="PIG86772.1"/>
    <property type="molecule type" value="Genomic_DNA"/>
</dbReference>
<keyword evidence="3" id="KW-1185">Reference proteome</keyword>
<dbReference type="AlphaFoldDB" id="A0A2G7G1U1"/>
<feature type="signal peptide" evidence="1">
    <location>
        <begin position="1"/>
        <end position="22"/>
    </location>
</feature>
<comment type="caution">
    <text evidence="2">The sequence shown here is derived from an EMBL/GenBank/DDBJ whole genome shotgun (WGS) entry which is preliminary data.</text>
</comment>
<sequence>MKFYIPLTVLFAALAIAAPAETETDDSVSTDAEAAPEYCRDVTRYNNLAEVITKDAVAHATHTGASQPAFMHRFLG</sequence>
<feature type="chain" id="PRO_5013862724" evidence="1">
    <location>
        <begin position="23"/>
        <end position="76"/>
    </location>
</feature>
<evidence type="ECO:0000313" key="2">
    <source>
        <dbReference type="EMBL" id="PIG86772.1"/>
    </source>
</evidence>
<proteinExistence type="predicted"/>
<reference evidence="2 3" key="1">
    <citation type="submission" date="2017-05" db="EMBL/GenBank/DDBJ databases">
        <title>Genome sequence for an aflatoxigenic pathogen of Argentinian peanut, Aspergillus arachidicola.</title>
        <authorList>
            <person name="Moore G."/>
            <person name="Beltz S.B."/>
            <person name="Mack B.M."/>
        </authorList>
    </citation>
    <scope>NUCLEOTIDE SEQUENCE [LARGE SCALE GENOMIC DNA]</scope>
    <source>
        <strain evidence="2 3">CBS 117610</strain>
    </source>
</reference>
<name>A0A2G7G1U1_9EURO</name>